<proteinExistence type="predicted"/>
<dbReference type="Proteomes" id="UP000185062">
    <property type="component" value="Unassembled WGS sequence"/>
</dbReference>
<dbReference type="EMBL" id="FSRO01000001">
    <property type="protein sequence ID" value="SIO40991.1"/>
    <property type="molecule type" value="Genomic_DNA"/>
</dbReference>
<protein>
    <submittedName>
        <fullName evidence="1">Uncharacterized protein</fullName>
    </submittedName>
</protein>
<evidence type="ECO:0000313" key="2">
    <source>
        <dbReference type="Proteomes" id="UP000185062"/>
    </source>
</evidence>
<sequence>MLHLDPEDAALFKIFSQFIWVQGGPLALILDVEDEVYTKQGITSLTLRHLEKIGLVIVDPKGYVKGKFGKHTRLFYNGKPTKIEFPNKANNYLNLGYVLLTDPGKKLVMTCGTSRNQTFYEYVTRQWFEQGLILSSIQLNTCK</sequence>
<dbReference type="RefSeq" id="WP_051537673.1">
    <property type="nucleotide sequence ID" value="NZ_FSRO01000001.1"/>
</dbReference>
<gene>
    <name evidence="1" type="ORF">SAMN02743940_2425</name>
</gene>
<accession>A0A1N6J9Y3</accession>
<name>A0A1N6J9Y3_9PROT</name>
<dbReference type="eggNOG" id="ENOG502ZC32">
    <property type="taxonomic scope" value="Bacteria"/>
</dbReference>
<dbReference type="AlphaFoldDB" id="A0A1N6J9Y3"/>
<evidence type="ECO:0000313" key="1">
    <source>
        <dbReference type="EMBL" id="SIO40991.1"/>
    </source>
</evidence>
<keyword evidence="2" id="KW-1185">Reference proteome</keyword>
<organism evidence="1 2">
    <name type="scientific">Nitrosomonas cryotolerans ATCC 49181</name>
    <dbReference type="NCBI Taxonomy" id="1131553"/>
    <lineage>
        <taxon>Bacteria</taxon>
        <taxon>Pseudomonadati</taxon>
        <taxon>Pseudomonadota</taxon>
        <taxon>Betaproteobacteria</taxon>
        <taxon>Nitrosomonadales</taxon>
        <taxon>Nitrosomonadaceae</taxon>
        <taxon>Nitrosomonas</taxon>
    </lineage>
</organism>
<reference evidence="1 2" key="1">
    <citation type="submission" date="2016-12" db="EMBL/GenBank/DDBJ databases">
        <authorList>
            <person name="Song W.-J."/>
            <person name="Kurnit D.M."/>
        </authorList>
    </citation>
    <scope>NUCLEOTIDE SEQUENCE [LARGE SCALE GENOMIC DNA]</scope>
    <source>
        <strain evidence="1 2">ATCC 49181</strain>
    </source>
</reference>